<proteinExistence type="predicted"/>
<evidence type="ECO:0000313" key="2">
    <source>
        <dbReference type="Proteomes" id="UP000186922"/>
    </source>
</evidence>
<comment type="caution">
    <text evidence="1">The sequence shown here is derived from an EMBL/GenBank/DDBJ whole genome shotgun (WGS) entry which is preliminary data.</text>
</comment>
<name>A0A1D1UV56_RAMVA</name>
<dbReference type="Proteomes" id="UP000186922">
    <property type="component" value="Unassembled WGS sequence"/>
</dbReference>
<evidence type="ECO:0000313" key="1">
    <source>
        <dbReference type="EMBL" id="GAU92400.1"/>
    </source>
</evidence>
<protein>
    <submittedName>
        <fullName evidence="1">Uncharacterized protein</fullName>
    </submittedName>
</protein>
<organism evidence="1 2">
    <name type="scientific">Ramazzottius varieornatus</name>
    <name type="common">Water bear</name>
    <name type="synonym">Tardigrade</name>
    <dbReference type="NCBI Taxonomy" id="947166"/>
    <lineage>
        <taxon>Eukaryota</taxon>
        <taxon>Metazoa</taxon>
        <taxon>Ecdysozoa</taxon>
        <taxon>Tardigrada</taxon>
        <taxon>Eutardigrada</taxon>
        <taxon>Parachela</taxon>
        <taxon>Hypsibioidea</taxon>
        <taxon>Ramazzottiidae</taxon>
        <taxon>Ramazzottius</taxon>
    </lineage>
</organism>
<dbReference type="AlphaFoldDB" id="A0A1D1UV56"/>
<dbReference type="EMBL" id="BDGG01000002">
    <property type="protein sequence ID" value="GAU92400.1"/>
    <property type="molecule type" value="Genomic_DNA"/>
</dbReference>
<accession>A0A1D1UV56</accession>
<keyword evidence="2" id="KW-1185">Reference proteome</keyword>
<gene>
    <name evidence="1" type="primary">RvY_04483-1</name>
    <name evidence="1" type="synonym">RvY_04483.1</name>
    <name evidence="1" type="ORF">RvY_04483</name>
</gene>
<reference evidence="1 2" key="1">
    <citation type="journal article" date="2016" name="Nat. Commun.">
        <title>Extremotolerant tardigrade genome and improved radiotolerance of human cultured cells by tardigrade-unique protein.</title>
        <authorList>
            <person name="Hashimoto T."/>
            <person name="Horikawa D.D."/>
            <person name="Saito Y."/>
            <person name="Kuwahara H."/>
            <person name="Kozuka-Hata H."/>
            <person name="Shin-I T."/>
            <person name="Minakuchi Y."/>
            <person name="Ohishi K."/>
            <person name="Motoyama A."/>
            <person name="Aizu T."/>
            <person name="Enomoto A."/>
            <person name="Kondo K."/>
            <person name="Tanaka S."/>
            <person name="Hara Y."/>
            <person name="Koshikawa S."/>
            <person name="Sagara H."/>
            <person name="Miura T."/>
            <person name="Yokobori S."/>
            <person name="Miyagawa K."/>
            <person name="Suzuki Y."/>
            <person name="Kubo T."/>
            <person name="Oyama M."/>
            <person name="Kohara Y."/>
            <person name="Fujiyama A."/>
            <person name="Arakawa K."/>
            <person name="Katayama T."/>
            <person name="Toyoda A."/>
            <person name="Kunieda T."/>
        </authorList>
    </citation>
    <scope>NUCLEOTIDE SEQUENCE [LARGE SCALE GENOMIC DNA]</scope>
    <source>
        <strain evidence="1 2">YOKOZUNA-1</strain>
    </source>
</reference>
<sequence length="79" mass="9475">MKLPRFKPRKAHIIRAYGTIHFHNRYWMIHVFWESLKSGLDAIKWFRSPFSNSFSHDRINVDLDDGNDFSNTLKPINLE</sequence>